<dbReference type="AlphaFoldDB" id="A0A1C3JPJ6"/>
<keyword evidence="3" id="KW-1185">Reference proteome</keyword>
<evidence type="ECO:0000313" key="3">
    <source>
        <dbReference type="Proteomes" id="UP000092840"/>
    </source>
</evidence>
<reference evidence="2 3" key="1">
    <citation type="submission" date="2016-06" db="EMBL/GenBank/DDBJ databases">
        <authorList>
            <person name="Rodrigo-Torres L."/>
            <person name="Arahal D.R."/>
        </authorList>
    </citation>
    <scope>NUCLEOTIDE SEQUENCE [LARGE SCALE GENOMIC DNA]</scope>
    <source>
        <strain evidence="2 3">CECT 5116</strain>
    </source>
</reference>
<dbReference type="Proteomes" id="UP000092840">
    <property type="component" value="Unassembled WGS sequence"/>
</dbReference>
<dbReference type="OrthoDB" id="6105332at2"/>
<proteinExistence type="predicted"/>
<dbReference type="RefSeq" id="WP_067033468.1">
    <property type="nucleotide sequence ID" value="NZ_FLRA01000008.1"/>
</dbReference>
<evidence type="ECO:0008006" key="5">
    <source>
        <dbReference type="Google" id="ProtNLM"/>
    </source>
</evidence>
<dbReference type="EMBL" id="FLRA01000008">
    <property type="protein sequence ID" value="SBT17124.1"/>
    <property type="molecule type" value="Genomic_DNA"/>
</dbReference>
<evidence type="ECO:0000313" key="2">
    <source>
        <dbReference type="EMBL" id="SBT19459.1"/>
    </source>
</evidence>
<gene>
    <name evidence="1" type="ORF">MGA5115_01213</name>
    <name evidence="2" type="ORF">MGA5116_00012</name>
</gene>
<accession>A0A1C3JPJ6</accession>
<dbReference type="EMBL" id="FLRB01000001">
    <property type="protein sequence ID" value="SBT19459.1"/>
    <property type="molecule type" value="Genomic_DNA"/>
</dbReference>
<evidence type="ECO:0000313" key="1">
    <source>
        <dbReference type="EMBL" id="SBT17124.1"/>
    </source>
</evidence>
<organism evidence="1 4">
    <name type="scientific">Marinomonas gallaica</name>
    <dbReference type="NCBI Taxonomy" id="1806667"/>
    <lineage>
        <taxon>Bacteria</taxon>
        <taxon>Pseudomonadati</taxon>
        <taxon>Pseudomonadota</taxon>
        <taxon>Gammaproteobacteria</taxon>
        <taxon>Oceanospirillales</taxon>
        <taxon>Oceanospirillaceae</taxon>
        <taxon>Marinomonas</taxon>
    </lineage>
</organism>
<evidence type="ECO:0000313" key="4">
    <source>
        <dbReference type="Proteomes" id="UP000092871"/>
    </source>
</evidence>
<dbReference type="PROSITE" id="PS51257">
    <property type="entry name" value="PROKAR_LIPOPROTEIN"/>
    <property type="match status" value="1"/>
</dbReference>
<dbReference type="Proteomes" id="UP000092871">
    <property type="component" value="Unassembled WGS sequence"/>
</dbReference>
<sequence length="215" mass="24448">MKSLLSIVILLTVTGCSSNVVMSGRQVSNVDPTAVITSESRIRVEAMPSGDALTQKRYLPQVVQAFQANGFHYVGPQLNNPDLIARFNLSSQTVKREEKAPIYKDVRTGRSTHCYKNKDGDHYCDTDYHVMPYVVGYETIPYSVLEATFRLELVNQDNQVVLHSTTSVENKDCSRWKLYEFLVSNSLQRLDHKAPLDQPFRIEMPETYQCSDSFN</sequence>
<reference evidence="1 4" key="2">
    <citation type="submission" date="2016-06" db="EMBL/GenBank/DDBJ databases">
        <authorList>
            <person name="Kjaerup R.B."/>
            <person name="Dalgaard T.S."/>
            <person name="Juul-Madsen H.R."/>
        </authorList>
    </citation>
    <scope>NUCLEOTIDE SEQUENCE [LARGE SCALE GENOMIC DNA]</scope>
    <source>
        <strain evidence="1 4">CECT 5115</strain>
    </source>
</reference>
<protein>
    <recommendedName>
        <fullName evidence="5">Lipoprotein</fullName>
    </recommendedName>
</protein>
<name>A0A1C3JPJ6_9GAMM</name>